<accession>A0A3D9KMK9</accession>
<gene>
    <name evidence="1" type="ORF">DFP98_102251</name>
</gene>
<keyword evidence="2" id="KW-1185">Reference proteome</keyword>
<evidence type="ECO:0000313" key="1">
    <source>
        <dbReference type="EMBL" id="RED87769.1"/>
    </source>
</evidence>
<sequence>MTDQFKKNKGNQIAHKGEEFVEETLKNNIAHSAMNNPKRLDRIRRG</sequence>
<evidence type="ECO:0000313" key="2">
    <source>
        <dbReference type="Proteomes" id="UP000256977"/>
    </source>
</evidence>
<dbReference type="Proteomes" id="UP000256977">
    <property type="component" value="Unassembled WGS sequence"/>
</dbReference>
<protein>
    <submittedName>
        <fullName evidence="1">Uncharacterized protein</fullName>
    </submittedName>
</protein>
<dbReference type="AlphaFoldDB" id="A0A3D9KMK9"/>
<dbReference type="EMBL" id="QRDZ01000002">
    <property type="protein sequence ID" value="RED87769.1"/>
    <property type="molecule type" value="Genomic_DNA"/>
</dbReference>
<reference evidence="1 2" key="1">
    <citation type="submission" date="2018-07" db="EMBL/GenBank/DDBJ databases">
        <title>Genomic Encyclopedia of Type Strains, Phase III (KMG-III): the genomes of soil and plant-associated and newly described type strains.</title>
        <authorList>
            <person name="Whitman W."/>
        </authorList>
    </citation>
    <scope>NUCLEOTIDE SEQUENCE [LARGE SCALE GENOMIC DNA]</scope>
    <source>
        <strain evidence="1 2">CECT 7287</strain>
    </source>
</reference>
<name>A0A3D9KMK9_9BACL</name>
<organism evidence="1 2">
    <name type="scientific">Cohnella phaseoli</name>
    <dbReference type="NCBI Taxonomy" id="456490"/>
    <lineage>
        <taxon>Bacteria</taxon>
        <taxon>Bacillati</taxon>
        <taxon>Bacillota</taxon>
        <taxon>Bacilli</taxon>
        <taxon>Bacillales</taxon>
        <taxon>Paenibacillaceae</taxon>
        <taxon>Cohnella</taxon>
    </lineage>
</organism>
<dbReference type="RefSeq" id="WP_181917466.1">
    <property type="nucleotide sequence ID" value="NZ_QRDZ01000002.1"/>
</dbReference>
<comment type="caution">
    <text evidence="1">The sequence shown here is derived from an EMBL/GenBank/DDBJ whole genome shotgun (WGS) entry which is preliminary data.</text>
</comment>
<proteinExistence type="predicted"/>